<dbReference type="InterPro" id="IPR050490">
    <property type="entry name" value="Bact_solute-bd_prot1"/>
</dbReference>
<evidence type="ECO:0000256" key="6">
    <source>
        <dbReference type="ARBA" id="ARBA00023139"/>
    </source>
</evidence>
<evidence type="ECO:0000313" key="9">
    <source>
        <dbReference type="EMBL" id="KMW14512.1"/>
    </source>
</evidence>
<accession>A0A0J9BMZ3</accession>
<evidence type="ECO:0000256" key="3">
    <source>
        <dbReference type="ARBA" id="ARBA00022475"/>
    </source>
</evidence>
<feature type="chain" id="PRO_5005315495" description="Extracellular solute-binding protein" evidence="8">
    <location>
        <begin position="28"/>
        <end position="426"/>
    </location>
</feature>
<evidence type="ECO:0000256" key="2">
    <source>
        <dbReference type="ARBA" id="ARBA00022448"/>
    </source>
</evidence>
<comment type="caution">
    <text evidence="9">The sequence shown here is derived from an EMBL/GenBank/DDBJ whole genome shotgun (WGS) entry which is preliminary data.</text>
</comment>
<dbReference type="OrthoDB" id="2060074at2"/>
<keyword evidence="5" id="KW-0472">Membrane</keyword>
<evidence type="ECO:0008006" key="11">
    <source>
        <dbReference type="Google" id="ProtNLM"/>
    </source>
</evidence>
<dbReference type="PANTHER" id="PTHR43649:SF33">
    <property type="entry name" value="POLYGALACTURONAN_RHAMNOGALACTURONAN-BINDING PROTEIN YTCQ"/>
    <property type="match status" value="1"/>
</dbReference>
<dbReference type="PATRIC" id="fig|742734.4.peg.5161"/>
<keyword evidence="7" id="KW-0449">Lipoprotein</keyword>
<dbReference type="SUPFAM" id="SSF53850">
    <property type="entry name" value="Periplasmic binding protein-like II"/>
    <property type="match status" value="1"/>
</dbReference>
<dbReference type="InterPro" id="IPR006061">
    <property type="entry name" value="SBP_1_CS"/>
</dbReference>
<keyword evidence="6" id="KW-0564">Palmitate</keyword>
<dbReference type="Pfam" id="PF01547">
    <property type="entry name" value="SBP_bac_1"/>
    <property type="match status" value="1"/>
</dbReference>
<protein>
    <recommendedName>
        <fullName evidence="11">Extracellular solute-binding protein</fullName>
    </recommendedName>
</protein>
<reference evidence="9 10" key="1">
    <citation type="submission" date="2011-04" db="EMBL/GenBank/DDBJ databases">
        <title>The Genome Sequence of Clostridium citroniae WAL-19142.</title>
        <authorList>
            <consortium name="The Broad Institute Genome Sequencing Platform"/>
            <person name="Earl A."/>
            <person name="Ward D."/>
            <person name="Feldgarden M."/>
            <person name="Gevers D."/>
            <person name="Warren Y.A."/>
            <person name="Tyrrell K.L."/>
            <person name="Citron D.M."/>
            <person name="Goldstein E.J."/>
            <person name="Daigneault M."/>
            <person name="Allen-Vercoe E."/>
            <person name="Young S.K."/>
            <person name="Zeng Q."/>
            <person name="Gargeya S."/>
            <person name="Fitzgerald M."/>
            <person name="Haas B."/>
            <person name="Abouelleil A."/>
            <person name="Alvarado L."/>
            <person name="Arachchi H.M."/>
            <person name="Berlin A."/>
            <person name="Brown A."/>
            <person name="Chapman S.B."/>
            <person name="Chen Z."/>
            <person name="Dunbar C."/>
            <person name="Freedman E."/>
            <person name="Gearin G."/>
            <person name="Gellesch M."/>
            <person name="Goldberg J."/>
            <person name="Griggs A."/>
            <person name="Gujja S."/>
            <person name="Heilman E.R."/>
            <person name="Heiman D."/>
            <person name="Howarth C."/>
            <person name="Larson L."/>
            <person name="Lui A."/>
            <person name="MacDonald P.J."/>
            <person name="Mehta T."/>
            <person name="Montmayeur A."/>
            <person name="Murphy C."/>
            <person name="Neiman D."/>
            <person name="Pearson M."/>
            <person name="Priest M."/>
            <person name="Roberts A."/>
            <person name="Saif S."/>
            <person name="Shea T."/>
            <person name="Shenoy N."/>
            <person name="Sisk P."/>
            <person name="Stolte C."/>
            <person name="Sykes S."/>
            <person name="White J."/>
            <person name="Yandava C."/>
            <person name="Wortman J."/>
            <person name="Nusbaum C."/>
            <person name="Birren B."/>
        </authorList>
    </citation>
    <scope>NUCLEOTIDE SEQUENCE [LARGE SCALE GENOMIC DNA]</scope>
    <source>
        <strain evidence="9 10">WAL-19142</strain>
    </source>
</reference>
<feature type="signal peptide" evidence="8">
    <location>
        <begin position="1"/>
        <end position="27"/>
    </location>
</feature>
<evidence type="ECO:0000256" key="7">
    <source>
        <dbReference type="ARBA" id="ARBA00023288"/>
    </source>
</evidence>
<evidence type="ECO:0000256" key="4">
    <source>
        <dbReference type="ARBA" id="ARBA00022729"/>
    </source>
</evidence>
<comment type="similarity">
    <text evidence="1">Belongs to the bacterial solute-binding protein 1 family.</text>
</comment>
<keyword evidence="2" id="KW-0813">Transport</keyword>
<dbReference type="RefSeq" id="WP_045093921.1">
    <property type="nucleotide sequence ID" value="NZ_KQ235883.1"/>
</dbReference>
<dbReference type="GO" id="GO:0055085">
    <property type="term" value="P:transmembrane transport"/>
    <property type="evidence" value="ECO:0007669"/>
    <property type="project" value="InterPro"/>
</dbReference>
<name>A0A0J9BMZ3_9FIRM</name>
<dbReference type="PROSITE" id="PS51257">
    <property type="entry name" value="PROKAR_LIPOPROTEIN"/>
    <property type="match status" value="1"/>
</dbReference>
<proteinExistence type="inferred from homology"/>
<gene>
    <name evidence="9" type="ORF">HMPREF9470_04818</name>
</gene>
<dbReference type="InterPro" id="IPR006059">
    <property type="entry name" value="SBP"/>
</dbReference>
<evidence type="ECO:0000313" key="10">
    <source>
        <dbReference type="Proteomes" id="UP000037392"/>
    </source>
</evidence>
<dbReference type="AlphaFoldDB" id="A0A0J9BMZ3"/>
<dbReference type="EMBL" id="ADLK01000037">
    <property type="protein sequence ID" value="KMW14512.1"/>
    <property type="molecule type" value="Genomic_DNA"/>
</dbReference>
<keyword evidence="3" id="KW-1003">Cell membrane</keyword>
<dbReference type="Proteomes" id="UP000037392">
    <property type="component" value="Unassembled WGS sequence"/>
</dbReference>
<organism evidence="9 10">
    <name type="scientific">[Clostridium] citroniae WAL-19142</name>
    <dbReference type="NCBI Taxonomy" id="742734"/>
    <lineage>
        <taxon>Bacteria</taxon>
        <taxon>Bacillati</taxon>
        <taxon>Bacillota</taxon>
        <taxon>Clostridia</taxon>
        <taxon>Lachnospirales</taxon>
        <taxon>Lachnospiraceae</taxon>
        <taxon>Enterocloster</taxon>
    </lineage>
</organism>
<keyword evidence="4 8" id="KW-0732">Signal</keyword>
<evidence type="ECO:0000256" key="5">
    <source>
        <dbReference type="ARBA" id="ARBA00023136"/>
    </source>
</evidence>
<dbReference type="GeneID" id="93164238"/>
<dbReference type="PROSITE" id="PS01037">
    <property type="entry name" value="SBP_BACTERIAL_1"/>
    <property type="match status" value="1"/>
</dbReference>
<evidence type="ECO:0000256" key="8">
    <source>
        <dbReference type="SAM" id="SignalP"/>
    </source>
</evidence>
<evidence type="ECO:0000256" key="1">
    <source>
        <dbReference type="ARBA" id="ARBA00008520"/>
    </source>
</evidence>
<dbReference type="PANTHER" id="PTHR43649">
    <property type="entry name" value="ARABINOSE-BINDING PROTEIN-RELATED"/>
    <property type="match status" value="1"/>
</dbReference>
<sequence length="426" mass="47094">MKRRSIMAAMMALITAGGLLTGCGANGAKENPGAGQNSVQGESHAKTELTFFHYLEQYQDQFDKLAEMYAEANPDVELKIECIGSDYDKILQTRVASGEVPDIFISGPYMKNQNYASVSYDLSNEEFVKEVEIGPEFKASNGELTAIPFVTQAWGVLYNQEVFEKLGITEAPETLEELDVVCRKIQDAGIIPFAMGYKSDYVKKQLFGFTFGVDENYKQNIEQLANKEKELKDFEFIYKIFDGAELVGKYLQPNPFNDDFATAGAKLGTGEAAMMICGDQIVQNARKANPDSTIGLMPYPLSNDPADAKIYTCASAGLHVSRDSANRDAALEFINWMVTSQEVKDWLSNDMEILSAIKGVTPTGSQVMMDAQKWTSEGKASAWASNLFPQGVETELISAMDKFLLGDISKEEAIDEMNTAWTEFEN</sequence>
<dbReference type="Gene3D" id="3.40.190.10">
    <property type="entry name" value="Periplasmic binding protein-like II"/>
    <property type="match status" value="2"/>
</dbReference>